<keyword evidence="4" id="KW-1185">Reference proteome</keyword>
<dbReference type="RefSeq" id="WP_070791010.1">
    <property type="nucleotide sequence ID" value="NZ_MKIR01000001.1"/>
</dbReference>
<dbReference type="GO" id="GO:0008289">
    <property type="term" value="F:lipid binding"/>
    <property type="evidence" value="ECO:0007669"/>
    <property type="project" value="UniProtKB-KW"/>
</dbReference>
<dbReference type="InterPro" id="IPR050270">
    <property type="entry name" value="DegV_domain_contain"/>
</dbReference>
<dbReference type="Gene3D" id="3.30.1180.10">
    <property type="match status" value="1"/>
</dbReference>
<dbReference type="Gene3D" id="3.40.50.10170">
    <property type="match status" value="1"/>
</dbReference>
<dbReference type="AlphaFoldDB" id="A0A1E8GPZ8"/>
<dbReference type="EMBL" id="MKIR01000001">
    <property type="protein sequence ID" value="OFI50331.1"/>
    <property type="molecule type" value="Genomic_DNA"/>
</dbReference>
<evidence type="ECO:0000256" key="2">
    <source>
        <dbReference type="ARBA" id="ARBA00023121"/>
    </source>
</evidence>
<dbReference type="PANTHER" id="PTHR33434">
    <property type="entry name" value="DEGV DOMAIN-CONTAINING PROTEIN DR_1986-RELATED"/>
    <property type="match status" value="1"/>
</dbReference>
<dbReference type="InterPro" id="IPR043168">
    <property type="entry name" value="DegV_C"/>
</dbReference>
<comment type="caution">
    <text evidence="3">The sequence shown here is derived from an EMBL/GenBank/DDBJ whole genome shotgun (WGS) entry which is preliminary data.</text>
</comment>
<sequence>MKIAVITDSSVYLEEEYKDRDNLFILDIPIVIEGETYYEGRNLSNKEFYQKMAASSELPKTSQPSLARLEELLNDLNKNGYTHVIGLFISKGISGFYQNSFYLQNEYEDMTIKFFDTLITSAPLGYMVETVLNEAKDGLDFEQISNHIDEIIEKTRAYIVVDDLNHLVLGGRLSNGAAIVGNLLNIKPILEFDRDGEIVVLDKVRSSKKAYKRLISIIEDGTKYGDYKIFVIHSNANDLAEDMVSNLRKEGFDDISIASFGAVIGTHLGENALALAISPIVK</sequence>
<dbReference type="InterPro" id="IPR003797">
    <property type="entry name" value="DegV"/>
</dbReference>
<dbReference type="OrthoDB" id="9775494at2"/>
<comment type="function">
    <text evidence="1">May bind long-chain fatty acids, such as palmitate, and may play a role in lipid transport or fatty acid metabolism.</text>
</comment>
<dbReference type="PANTHER" id="PTHR33434:SF2">
    <property type="entry name" value="FATTY ACID-BINDING PROTEIN TM_1468"/>
    <property type="match status" value="1"/>
</dbReference>
<dbReference type="NCBIfam" id="TIGR00762">
    <property type="entry name" value="DegV"/>
    <property type="match status" value="1"/>
</dbReference>
<dbReference type="Proteomes" id="UP000178622">
    <property type="component" value="Unassembled WGS sequence"/>
</dbReference>
<keyword evidence="2" id="KW-0446">Lipid-binding</keyword>
<dbReference type="STRING" id="1859473.BG261_00135"/>
<protein>
    <submittedName>
        <fullName evidence="3">EDD domain protein</fullName>
    </submittedName>
</protein>
<accession>A0A1E8GPZ8</accession>
<gene>
    <name evidence="3" type="ORF">BG261_00135</name>
</gene>
<evidence type="ECO:0000313" key="3">
    <source>
        <dbReference type="EMBL" id="OFI50331.1"/>
    </source>
</evidence>
<proteinExistence type="predicted"/>
<evidence type="ECO:0000313" key="4">
    <source>
        <dbReference type="Proteomes" id="UP000178622"/>
    </source>
</evidence>
<dbReference type="SUPFAM" id="SSF82549">
    <property type="entry name" value="DAK1/DegV-like"/>
    <property type="match status" value="1"/>
</dbReference>
<organism evidence="3 4">
    <name type="scientific">Floricoccus tropicus</name>
    <dbReference type="NCBI Taxonomy" id="1859473"/>
    <lineage>
        <taxon>Bacteria</taxon>
        <taxon>Bacillati</taxon>
        <taxon>Bacillota</taxon>
        <taxon>Bacilli</taxon>
        <taxon>Lactobacillales</taxon>
        <taxon>Streptococcaceae</taxon>
        <taxon>Floricoccus</taxon>
    </lineage>
</organism>
<evidence type="ECO:0000256" key="1">
    <source>
        <dbReference type="ARBA" id="ARBA00003238"/>
    </source>
</evidence>
<name>A0A1E8GPZ8_9LACT</name>
<dbReference type="Pfam" id="PF02645">
    <property type="entry name" value="DegV"/>
    <property type="match status" value="1"/>
</dbReference>
<dbReference type="PROSITE" id="PS51482">
    <property type="entry name" value="DEGV"/>
    <property type="match status" value="1"/>
</dbReference>
<reference evidence="4" key="1">
    <citation type="submission" date="2016-09" db="EMBL/GenBank/DDBJ databases">
        <title>Draft genome sequence of a novel species of the family Streptococcaceae isolated from flowers.</title>
        <authorList>
            <person name="Chuah L.-O."/>
            <person name="Yap K.-P."/>
            <person name="Thong K.L."/>
            <person name="Liong M.T."/>
            <person name="Ahmad R."/>
            <person name="Rusul G."/>
        </authorList>
    </citation>
    <scope>NUCLEOTIDE SEQUENCE [LARGE SCALE GENOMIC DNA]</scope>
    <source>
        <strain evidence="4">DF1</strain>
    </source>
</reference>